<dbReference type="Gene3D" id="3.30.70.80">
    <property type="entry name" value="Peptidase S8 propeptide/proteinase inhibitor I9"/>
    <property type="match status" value="1"/>
</dbReference>
<feature type="domain" description="Inhibitor I9" evidence="9">
    <location>
        <begin position="36"/>
        <end position="106"/>
    </location>
</feature>
<feature type="active site" description="Charge relay system" evidence="5">
    <location>
        <position position="326"/>
    </location>
</feature>
<evidence type="ECO:0000313" key="10">
    <source>
        <dbReference type="EMBL" id="KIM26097.1"/>
    </source>
</evidence>
<feature type="domain" description="Peptidase S8/S53" evidence="8">
    <location>
        <begin position="155"/>
        <end position="364"/>
    </location>
</feature>
<evidence type="ECO:0000256" key="1">
    <source>
        <dbReference type="ARBA" id="ARBA00011073"/>
    </source>
</evidence>
<dbReference type="InterPro" id="IPR036852">
    <property type="entry name" value="Peptidase_S8/S53_dom_sf"/>
</dbReference>
<organism evidence="10 11">
    <name type="scientific">Serendipita vermifera MAFF 305830</name>
    <dbReference type="NCBI Taxonomy" id="933852"/>
    <lineage>
        <taxon>Eukaryota</taxon>
        <taxon>Fungi</taxon>
        <taxon>Dikarya</taxon>
        <taxon>Basidiomycota</taxon>
        <taxon>Agaricomycotina</taxon>
        <taxon>Agaricomycetes</taxon>
        <taxon>Sebacinales</taxon>
        <taxon>Serendipitaceae</taxon>
        <taxon>Serendipita</taxon>
    </lineage>
</organism>
<dbReference type="InterPro" id="IPR000209">
    <property type="entry name" value="Peptidase_S8/S53_dom"/>
</dbReference>
<dbReference type="Pfam" id="PF00082">
    <property type="entry name" value="Peptidase_S8"/>
    <property type="match status" value="1"/>
</dbReference>
<reference evidence="11" key="2">
    <citation type="submission" date="2015-01" db="EMBL/GenBank/DDBJ databases">
        <title>Evolutionary Origins and Diversification of the Mycorrhizal Mutualists.</title>
        <authorList>
            <consortium name="DOE Joint Genome Institute"/>
            <consortium name="Mycorrhizal Genomics Consortium"/>
            <person name="Kohler A."/>
            <person name="Kuo A."/>
            <person name="Nagy L.G."/>
            <person name="Floudas D."/>
            <person name="Copeland A."/>
            <person name="Barry K.W."/>
            <person name="Cichocki N."/>
            <person name="Veneault-Fourrey C."/>
            <person name="LaButti K."/>
            <person name="Lindquist E.A."/>
            <person name="Lipzen A."/>
            <person name="Lundell T."/>
            <person name="Morin E."/>
            <person name="Murat C."/>
            <person name="Riley R."/>
            <person name="Ohm R."/>
            <person name="Sun H."/>
            <person name="Tunlid A."/>
            <person name="Henrissat B."/>
            <person name="Grigoriev I.V."/>
            <person name="Hibbett D.S."/>
            <person name="Martin F."/>
        </authorList>
    </citation>
    <scope>NUCLEOTIDE SEQUENCE [LARGE SCALE GENOMIC DNA]</scope>
    <source>
        <strain evidence="11">MAFF 305830</strain>
    </source>
</reference>
<dbReference type="InterPro" id="IPR010259">
    <property type="entry name" value="S8pro/Inhibitor_I9"/>
</dbReference>
<keyword evidence="4 5" id="KW-0720">Serine protease</keyword>
<dbReference type="InterPro" id="IPR015500">
    <property type="entry name" value="Peptidase_S8_subtilisin-rel"/>
</dbReference>
<evidence type="ECO:0000313" key="11">
    <source>
        <dbReference type="Proteomes" id="UP000054097"/>
    </source>
</evidence>
<name>A0A0C2XA99_SERVB</name>
<dbReference type="SUPFAM" id="SSF54897">
    <property type="entry name" value="Protease propeptides/inhibitors"/>
    <property type="match status" value="1"/>
</dbReference>
<dbReference type="GO" id="GO:0004252">
    <property type="term" value="F:serine-type endopeptidase activity"/>
    <property type="evidence" value="ECO:0007669"/>
    <property type="project" value="UniProtKB-UniRule"/>
</dbReference>
<dbReference type="AlphaFoldDB" id="A0A0C2XA99"/>
<evidence type="ECO:0000259" key="9">
    <source>
        <dbReference type="Pfam" id="PF05922"/>
    </source>
</evidence>
<dbReference type="InterPro" id="IPR037045">
    <property type="entry name" value="S8pro/Inhibitor_I9_sf"/>
</dbReference>
<dbReference type="SUPFAM" id="SSF52743">
    <property type="entry name" value="Subtilisin-like"/>
    <property type="match status" value="1"/>
</dbReference>
<sequence length="579" mass="61338">MLALSWLALVSFLSFSPADAVAAHIRRSNGPSVPDSYIIVLKSGTNRTAHIQDVSGTFSIADTMNSITVSRRYSKALLGYSAKLKGAALERVAASPDVDYITEDGIASILAGAPSTGPAMIDAFGRRAAAPANGTDGAGVDVYGIAHNDFGGRATWGATFGDYEDIDDNGHGTHTASTAVGAQYGIAKAAAIIAVKVLDSAGNGAYSDIIAGIEWVMNAAIASGKPSVANMSLGGPSSDAIDQAVNNAIEAGVHFAVAAGNAGEDADGTSPARVPAANTIGAVDITNKIASFSNIGPDVDVFALGVNVTAAWITGPEATKALSGTSMASPRVAGLLAVALSKQSRKSTPAALSNMLVSNAEPVVTGQPTNTTMRFNALLRPSHSDSIHDHATSSASQNGHKTMRFSYTKFSLAEFFSTLLPDRMHSNHFLAESRKRLAPFAAQMFSVFSTRSDCLEAALNAVETAARSADPRAQALVKKYLLVILQHLRERRHEWFFEICRESVKDVVRYEMEMLGKPEAGMHGDGKNAKAEDILTFDMESLSEKFRETSPYCWDLTPAMMDPTNSERRKRDQATKERK</sequence>
<evidence type="ECO:0000256" key="4">
    <source>
        <dbReference type="ARBA" id="ARBA00022825"/>
    </source>
</evidence>
<evidence type="ECO:0000256" key="6">
    <source>
        <dbReference type="SAM" id="MobiDB-lite"/>
    </source>
</evidence>
<dbReference type="PANTHER" id="PTHR43806">
    <property type="entry name" value="PEPTIDASE S8"/>
    <property type="match status" value="1"/>
</dbReference>
<keyword evidence="7" id="KW-0732">Signal</keyword>
<dbReference type="GO" id="GO:0006508">
    <property type="term" value="P:proteolysis"/>
    <property type="evidence" value="ECO:0007669"/>
    <property type="project" value="UniProtKB-KW"/>
</dbReference>
<evidence type="ECO:0000256" key="7">
    <source>
        <dbReference type="SAM" id="SignalP"/>
    </source>
</evidence>
<feature type="chain" id="PRO_5002170687" description="Peptidase S8/S53 domain-containing protein" evidence="7">
    <location>
        <begin position="23"/>
        <end position="579"/>
    </location>
</feature>
<protein>
    <recommendedName>
        <fullName evidence="12">Peptidase S8/S53 domain-containing protein</fullName>
    </recommendedName>
</protein>
<dbReference type="Proteomes" id="UP000054097">
    <property type="component" value="Unassembled WGS sequence"/>
</dbReference>
<evidence type="ECO:0000259" key="8">
    <source>
        <dbReference type="Pfam" id="PF00082"/>
    </source>
</evidence>
<feature type="signal peptide" evidence="7">
    <location>
        <begin position="1"/>
        <end position="22"/>
    </location>
</feature>
<accession>A0A0C2XA99</accession>
<dbReference type="GO" id="GO:0005615">
    <property type="term" value="C:extracellular space"/>
    <property type="evidence" value="ECO:0007669"/>
    <property type="project" value="TreeGrafter"/>
</dbReference>
<keyword evidence="11" id="KW-1185">Reference proteome</keyword>
<dbReference type="PRINTS" id="PR00723">
    <property type="entry name" value="SUBTILISIN"/>
</dbReference>
<evidence type="ECO:0000256" key="2">
    <source>
        <dbReference type="ARBA" id="ARBA00022670"/>
    </source>
</evidence>
<keyword evidence="3 5" id="KW-0378">Hydrolase</keyword>
<dbReference type="PANTHER" id="PTHR43806:SF66">
    <property type="entry name" value="SERIN ENDOPEPTIDASE"/>
    <property type="match status" value="1"/>
</dbReference>
<proteinExistence type="inferred from homology"/>
<feature type="active site" description="Charge relay system" evidence="5">
    <location>
        <position position="171"/>
    </location>
</feature>
<feature type="active site" description="Charge relay system" evidence="5">
    <location>
        <position position="149"/>
    </location>
</feature>
<dbReference type="PROSITE" id="PS51892">
    <property type="entry name" value="SUBTILASE"/>
    <property type="match status" value="1"/>
</dbReference>
<dbReference type="OrthoDB" id="19448at2759"/>
<dbReference type="InterPro" id="IPR023828">
    <property type="entry name" value="Peptidase_S8_Ser-AS"/>
</dbReference>
<dbReference type="InterPro" id="IPR050131">
    <property type="entry name" value="Peptidase_S8_subtilisin-like"/>
</dbReference>
<dbReference type="InterPro" id="IPR034193">
    <property type="entry name" value="PCSK9_ProteinaseK-like"/>
</dbReference>
<dbReference type="Gene3D" id="3.40.50.200">
    <property type="entry name" value="Peptidase S8/S53 domain"/>
    <property type="match status" value="1"/>
</dbReference>
<feature type="compositionally biased region" description="Basic and acidic residues" evidence="6">
    <location>
        <begin position="565"/>
        <end position="579"/>
    </location>
</feature>
<evidence type="ECO:0000256" key="5">
    <source>
        <dbReference type="PROSITE-ProRule" id="PRU01240"/>
    </source>
</evidence>
<reference evidence="10 11" key="1">
    <citation type="submission" date="2014-04" db="EMBL/GenBank/DDBJ databases">
        <authorList>
            <consortium name="DOE Joint Genome Institute"/>
            <person name="Kuo A."/>
            <person name="Zuccaro A."/>
            <person name="Kohler A."/>
            <person name="Nagy L.G."/>
            <person name="Floudas D."/>
            <person name="Copeland A."/>
            <person name="Barry K.W."/>
            <person name="Cichocki N."/>
            <person name="Veneault-Fourrey C."/>
            <person name="LaButti K."/>
            <person name="Lindquist E.A."/>
            <person name="Lipzen A."/>
            <person name="Lundell T."/>
            <person name="Morin E."/>
            <person name="Murat C."/>
            <person name="Sun H."/>
            <person name="Tunlid A."/>
            <person name="Henrissat B."/>
            <person name="Grigoriev I.V."/>
            <person name="Hibbett D.S."/>
            <person name="Martin F."/>
            <person name="Nordberg H.P."/>
            <person name="Cantor M.N."/>
            <person name="Hua S.X."/>
        </authorList>
    </citation>
    <scope>NUCLEOTIDE SEQUENCE [LARGE SCALE GENOMIC DNA]</scope>
    <source>
        <strain evidence="10 11">MAFF 305830</strain>
    </source>
</reference>
<comment type="similarity">
    <text evidence="1 5">Belongs to the peptidase S8 family.</text>
</comment>
<dbReference type="Pfam" id="PF05922">
    <property type="entry name" value="Inhibitor_I9"/>
    <property type="match status" value="1"/>
</dbReference>
<dbReference type="STRING" id="933852.A0A0C2XA99"/>
<gene>
    <name evidence="10" type="ORF">M408DRAFT_10123</name>
</gene>
<dbReference type="HOGENOM" id="CLU_471058_0_0_1"/>
<feature type="region of interest" description="Disordered" evidence="6">
    <location>
        <begin position="557"/>
        <end position="579"/>
    </location>
</feature>
<dbReference type="CDD" id="cd04077">
    <property type="entry name" value="Peptidases_S8_PCSK9_ProteinaseK_like"/>
    <property type="match status" value="1"/>
</dbReference>
<dbReference type="EMBL" id="KN824309">
    <property type="protein sequence ID" value="KIM26097.1"/>
    <property type="molecule type" value="Genomic_DNA"/>
</dbReference>
<evidence type="ECO:0000256" key="3">
    <source>
        <dbReference type="ARBA" id="ARBA00022801"/>
    </source>
</evidence>
<keyword evidence="2 5" id="KW-0645">Protease</keyword>
<dbReference type="PROSITE" id="PS00138">
    <property type="entry name" value="SUBTILASE_SER"/>
    <property type="match status" value="1"/>
</dbReference>
<evidence type="ECO:0008006" key="12">
    <source>
        <dbReference type="Google" id="ProtNLM"/>
    </source>
</evidence>